<accession>A0A0E9UCG7</accession>
<dbReference type="AlphaFoldDB" id="A0A0E9UCG7"/>
<reference evidence="1" key="2">
    <citation type="journal article" date="2015" name="Fish Shellfish Immunol.">
        <title>Early steps in the European eel (Anguilla anguilla)-Vibrio vulnificus interaction in the gills: Role of the RtxA13 toxin.</title>
        <authorList>
            <person name="Callol A."/>
            <person name="Pajuelo D."/>
            <person name="Ebbesson L."/>
            <person name="Teles M."/>
            <person name="MacKenzie S."/>
            <person name="Amaro C."/>
        </authorList>
    </citation>
    <scope>NUCLEOTIDE SEQUENCE</scope>
</reference>
<reference evidence="1" key="1">
    <citation type="submission" date="2014-11" db="EMBL/GenBank/DDBJ databases">
        <authorList>
            <person name="Amaro Gonzalez C."/>
        </authorList>
    </citation>
    <scope>NUCLEOTIDE SEQUENCE</scope>
</reference>
<name>A0A0E9UCG7_ANGAN</name>
<evidence type="ECO:0000313" key="1">
    <source>
        <dbReference type="EMBL" id="JAH62895.1"/>
    </source>
</evidence>
<protein>
    <submittedName>
        <fullName evidence="1">Uncharacterized protein</fullName>
    </submittedName>
</protein>
<dbReference type="EMBL" id="GBXM01045682">
    <property type="protein sequence ID" value="JAH62895.1"/>
    <property type="molecule type" value="Transcribed_RNA"/>
</dbReference>
<sequence length="32" mass="3489">MNSILIGIFSLKSNLGAYSTLQVLPFTVFNSI</sequence>
<organism evidence="1">
    <name type="scientific">Anguilla anguilla</name>
    <name type="common">European freshwater eel</name>
    <name type="synonym">Muraena anguilla</name>
    <dbReference type="NCBI Taxonomy" id="7936"/>
    <lineage>
        <taxon>Eukaryota</taxon>
        <taxon>Metazoa</taxon>
        <taxon>Chordata</taxon>
        <taxon>Craniata</taxon>
        <taxon>Vertebrata</taxon>
        <taxon>Euteleostomi</taxon>
        <taxon>Actinopterygii</taxon>
        <taxon>Neopterygii</taxon>
        <taxon>Teleostei</taxon>
        <taxon>Anguilliformes</taxon>
        <taxon>Anguillidae</taxon>
        <taxon>Anguilla</taxon>
    </lineage>
</organism>
<proteinExistence type="predicted"/>